<comment type="caution">
    <text evidence="17">The sequence shown here is derived from an EMBL/GenBank/DDBJ whole genome shotgun (WGS) entry which is preliminary data.</text>
</comment>
<dbReference type="InterPro" id="IPR013602">
    <property type="entry name" value="Dynein_heavy_linker"/>
</dbReference>
<dbReference type="Pfam" id="PF22597">
    <property type="entry name" value="DYN_lid"/>
    <property type="match status" value="1"/>
</dbReference>
<feature type="coiled-coil region" evidence="14">
    <location>
        <begin position="3126"/>
        <end position="3167"/>
    </location>
</feature>
<dbReference type="InterPro" id="IPR041658">
    <property type="entry name" value="AAA_lid_11"/>
</dbReference>
<dbReference type="InterPro" id="IPR054354">
    <property type="entry name" value="DYNC2H1-like_lid"/>
</dbReference>
<sequence length="4381" mass="504335">MISGQEWKQVESMLRVNEGLKLPSIRTGTPQKQDSKKSSIPGSRGHRPNRSQSEVAEEVARIRFGIASEGVPTLGLFKSSYLKTPARNNEVLIENQASKDKNKNKTTLEFTITKPAPSYYCAPEEPTKDYREPPKYLGISERHLPLDLFVEEPVKYEELMKEGKENDEKKCKGRTRFEYANGKVDWIPVEILNYDEETKRFHIKSTENGAEKHVRRYNLLFDIEDEDEFFTRREKAIELRNEARKRLTKELFIAGYMKNFYQTEGMDLKTIEGVYSRLGINLENYPKESVERYLLQIHAMHDYSILKANFNYFYNEPHIQNALKGFDIDPPSPKQIKSKRFYANKESYMRSVGRLQKYALVSNNFMMGCLQDIQDCYLTTISRKNMFEFPTSEDNSKPEDSYDLPVVLKDFIRMQYRVIKNFKKQANEAWTVKSGECIRKRLSTIIDLNNKSMTHDSIKPEIKKLLRLVKFRMEAMANECLDKSLRSFEEFVMSFSARKAGAFKHNDKRAQKSPFINVNIIIGVNKKTGTRTIETDPPLEGIIQDLWSIPLKMCDALSNLEAVEQWVFAYMLDNPVTHLINPDLETHPFLSKIATSVKLILRNAIMNVERMMEKLKKYEYILNSNIEEIKKQINQLSDHLSGESESIKSEGLFERKIAEFLLKLVKDYWEIRQVFVGYYDFGMISVNTEQTRQILISEAETLQKPIISILTDDLKKDIIIFTQQFEYMREKAAKNCTSIDEVSETLEFLSTANKEVEELKKKVWESSRKYENLIELSIQLESPYIEKYIALFHWPKFLLEFFSTRMKELAIANEALVKEMNDQKEKIQGIITEFAKDFEQFKTYGRKNKQLPVDYVEELAEKAKLLKARLKSIKEETDIINRRETLLGFEISQYRDLNKLIEFAEPYFEVWKLGNDFKKSLPIWFESSISRLNIEKVYNSVSFWVKSLSRLEELFLNSKRHLKVVKVLFSELEDFRAYLPLITSLTTQGLRDRHWKEFREKLRISLSPDLMLSLSDLITLELHQPTQLSIITEIAERAAREMTIEKTLDALDAEWSAKEFNLLKFKDIYLITHAEDLQLQVDDNIMKVQTLRSSPFVAPFRDKVMNWEKNLRQVTDLLNEWVRVQKYWLYLEPIFGSKDMSSQMQAEAKKFSEVDADIRKMISIVYESKSVLAVACSEMSIAYFVQCNEGCEKILRSLRHYLDVKRTVFPRFYFLSDDEMLDLQSHTQNPRSVQKQLHKCFPAVATVIFSDDNCVIGLRSLEKEELRLVDSIIPKLSLEIWLNQIESSMISTIKGLINSAFQTPKRRYHEWPNQANLEAQNLLWTMVCSRIIQGDGFSVLYEELLEEDDIGEVPRRNAPRTSFFNEYKRRIEKEVVKLVALVRTSYQRALRNSYSNQAQLLINQRDNIENILQVTSEEEFSWQVIIKHYLENNTLYIRSMNRSFKYRYEYLGTTQRLVITPLTARAQNSLLLATSLRFAGSPEGPAGTGKTETTKELARIIAVYCLVFNCSEGVDAFAMASFFKGLAICGAWSCFDEFNRIDSEVLSVVSQQILSISMAMRASIPEMEFEGVSIKLNPGFAIFATMNPFYKGRTQLPDSIKSLLRPVSMTQPDFLMIAQISLYSFGFRLAKTLSFRIITVFKLCDEQLSTQDHYEFGLRTLKSVLIAASNLRARAHADSKVPMSLIRRFTANSASHEALVNSGKITDDKTALAPDIELSIIVRSLYMCNKPKLVDQDVEIFKNILEDVFPGVKFNEMHETDLHKIIDNIIKENKYSTSHEFSKKVYQVYETLAVRHGIMLVGETMTGKTTTLSILHEALNRLKANELADRLMIWTRTEARNEESEYYKALITSFKELQIDIDTIEEMRFKEYLPFISLQELKSIRNQCEHPGVLQLSLNPKAHLLPRLFGTFDENTREWQDGLASSIMRKLMFEGTKRMKWLVFDGPIDIFWVENLNTALDDNKKLCLTSGETILIGSDMSLIFEVDSLEHASPATVSRCGMIFYDYSLVSVVDVFEHYTRKDIPELLKDYGGKLEQMFKWIAVPSLEIIKKVALNFPATDQWLVSSFIKLLDSLLNSFRNLPSLISNDADTSDFTSDINIMAGKQTVKDNKNITGLSASALLIIEASFVFSAVWTFGALMADDKDREAYDDFIRERIGIEDLNDDLPSISSIRKNIVQSTAGMALNYFSLSADTIQRPHFALPLKRKIKVFDMVYDKDRKDWIRFEEMNTAVIGDLGNEKDSPELMIVPTHDITKTFFLLETLADARKCLLLTGPTGTGKSVLLKQFIAKKLKSGDSITSMINFTATITSESFQKRIESKLERHRKGVLAPVLGKHLIVIAEDIHMASQDVQGVHPTLELLRQWFDYSGWFDMKFSDFRKLENLFYVAAMTPRLGNDKMMSSRILRHFALVTMGQPTDRTFHEIFETIYSEISKNFSERATRGIEDRIVGATLDLYRRVEEQFKPTPNRVHYTFNIRDVGNVFKGMSLCNPKTIRKKDNLIRLWYHEGLRIFYDRLVDDSDRVNFLRIIDTVTLENFKSLANSVIDKELPPLPKEVVDGYIPQQPSELLRGKIVPIFGVLFRGGGAFQDYTEIKTLDMAADSLKSALDKYNQENPPIKLVIFDYVIEHMLRICRVIKSSQSHCLLVGVGGSGKHALAKLAAYMFNYNIYTIDLKYQYSPDDWRDDIKKILYAAGVDQHRGVFVIYENQIVNEAFLEDLHNFLNSGEIPLLFTNEEVAKIVTNNASPGNIIGIGAGTGTGEIDKNADWLRFINNCKNNLTVAICMSPVGGKFRQRVRLFPALVNCTTIDWFSDWPNDGLSSVSYHYLQNNPDIPENIVKGVSQVCSYIFNDLKEKADELLSKEGRFVYNTPQGYLDFLHAFTHLLTIKKSSIESVRKTYDTSLTLLHATKEELKTLQENLKAQEKDLGKHESDLKEIIKVVEEQEVELEKKQSQVSIEEAIVSKEVNEAEKMRAECQAQLDIVMPELDNARDALKKLTKYEISELKALNKPPLPVKMVLEAVCIILGVPPARYKKGGEFVEDYWMAAMGKKVLGDSKILEKLVTFDKVIISKSVIEKLENFIKNPEFDPEVASHASVAAKGMCLWVRAMVNLNYVQREIKPKEKALAEAQKHCDILKKQLKIKKKELKGIQTQMEALLTEKSKKEAERETILSTIRRNKKKIDRAEKLIGGLGGEMQRWTVTTRLLASGLVNLVGDTLLGAAFITFLGPFPRAYREACMEKWQTMITQHGVNNSQSFNLLSMFSDPVTIREWIANELPNDDYSVENVMILNTSLKYSICIDPQGQAYRWLLNTYPEVNIARFNDGKFINLMESAIQFGYPIIIQVEETVDPVMLPLLMKEFQQSGSIRFSDMDLRFHPGFRLFMTTRLNNPHYHPELCSLVNLLNFAINPDGLYDQVLGLIVTSERRELEERHVALINQSTQNKKELKNLESQIVEQLSTFQGDILEDEDLVAHLNALKQTAEDIAQRIRNSEKTEKRINKARDIYSPVATRATSLFFSVLDIGKVKPIYQFSLKWFLRHCQQVLKNTTDANDENKRVVFLMNGMTIHLHRKVCQSLFDKDKLLFSVLLSFKIIITEEKVTKDPIDYLLDDGVERVIEESPVDFLSNESWCKIRELGSFYPFREPQIATLILQFPEQWKKAYIGTEKPELESIPGPYNLSLPTDQKAYEIKGREEGDVSSLFQYTQKRFEKRKTLEASLSDRTKKIFSLLQKMCILRAIRNERLMQGYEQLISIVLGPEFLLPDPSTLESSYEESNSTTPVLIFHNFASDPVNELFTLSTRLKKDSKVMTLSLGLGKIITALDMIDKAKNKGKWLLLQNVHLCKAFLPSLEDTLDKMTPAGTHRNFRLWLTSNPNASLPISILQACIKVTMEPATGIKISLLRNLNAVETHFNSSQDEIQKKLIFGMCFAHSVIQERTKYQGVGWSRPYDFTESDFLASASVILDFHGEKYGWEMLRYSIVELTYGGRLSMPQDIELLHAILDRLLSHEIKSVDFSMCEGQVVIPDRMDNFKTIYQAVEKMEIFDSPEIYGLHSNQAIKLETREGERVLGLLSHIRKSSLLVEDQEYKKSSGSDSLDMDLVSKQNRGKILQKICSTILEKVPKPFNLNLVKEKYPVLYENSMNTVLQEEVMRYNRLLERVYTTTSSVFHAASGTSFMSLELEDVSSDLLLGNVPAKWKQFSYPSAKNLAGYTENLVSRLNYIKMWIEEGIPKVFWFPGMFYPQSFLTAVLQNYSRKYNIKMEELEFVHKVVEGELNDQGFEESEGCVLEGLYLEAARWDGKIVENLYKEFGTKMPRIMFEPCKRKSHEGKNYKCPMYKTVLRVGAQGQEANYITHVYLPTDADSSIWVKRGVALILEYDSA</sequence>
<feature type="domain" description="AAA+ ATPase" evidence="16">
    <location>
        <begin position="1479"/>
        <end position="1621"/>
    </location>
</feature>
<dbReference type="InterPro" id="IPR041466">
    <property type="entry name" value="Dynein_AAA5_ext"/>
</dbReference>
<dbReference type="InterPro" id="IPR024743">
    <property type="entry name" value="Dynein_HC_stalk"/>
</dbReference>
<dbReference type="InterPro" id="IPR035699">
    <property type="entry name" value="AAA_6"/>
</dbReference>
<dbReference type="InterPro" id="IPR024317">
    <property type="entry name" value="Dynein_heavy_chain_D4_dom"/>
</dbReference>
<dbReference type="FunFam" id="1.20.920.20:FF:000001">
    <property type="entry name" value="dynein heavy chain 2, axonemal"/>
    <property type="match status" value="1"/>
</dbReference>
<dbReference type="Pfam" id="PF08393">
    <property type="entry name" value="DHC_N2"/>
    <property type="match status" value="1"/>
</dbReference>
<dbReference type="Gene3D" id="1.10.472.130">
    <property type="match status" value="1"/>
</dbReference>
<dbReference type="Gene3D" id="1.20.58.1120">
    <property type="match status" value="1"/>
</dbReference>
<dbReference type="InterPro" id="IPR042228">
    <property type="entry name" value="Dynein_linker_3"/>
</dbReference>
<dbReference type="Pfam" id="PF12781">
    <property type="entry name" value="AAA_9"/>
    <property type="match status" value="1"/>
</dbReference>
<accession>A0A1R2C3G5</accession>
<keyword evidence="4" id="KW-0963">Cytoplasm</keyword>
<evidence type="ECO:0000256" key="6">
    <source>
        <dbReference type="ARBA" id="ARBA00022741"/>
    </source>
</evidence>
<feature type="coiled-coil region" evidence="14">
    <location>
        <begin position="2906"/>
        <end position="2954"/>
    </location>
</feature>
<dbReference type="InterPro" id="IPR003593">
    <property type="entry name" value="AAA+_ATPase"/>
</dbReference>
<evidence type="ECO:0000256" key="3">
    <source>
        <dbReference type="ARBA" id="ARBA00008887"/>
    </source>
</evidence>
<protein>
    <recommendedName>
        <fullName evidence="16">AAA+ ATPase domain-containing protein</fullName>
    </recommendedName>
</protein>
<dbReference type="InterPro" id="IPR004273">
    <property type="entry name" value="Dynein_heavy_D6_P-loop"/>
</dbReference>
<dbReference type="Gene3D" id="1.20.920.30">
    <property type="match status" value="1"/>
</dbReference>
<dbReference type="InterPro" id="IPR041228">
    <property type="entry name" value="Dynein_C"/>
</dbReference>
<evidence type="ECO:0000256" key="8">
    <source>
        <dbReference type="ARBA" id="ARBA00023017"/>
    </source>
</evidence>
<keyword evidence="18" id="KW-1185">Reference proteome</keyword>
<feature type="domain" description="AAA+ ATPase" evidence="16">
    <location>
        <begin position="1794"/>
        <end position="1996"/>
    </location>
</feature>
<evidence type="ECO:0000256" key="14">
    <source>
        <dbReference type="SAM" id="Coils"/>
    </source>
</evidence>
<keyword evidence="11" id="KW-0505">Motor protein</keyword>
<dbReference type="SUPFAM" id="SSF52540">
    <property type="entry name" value="P-loop containing nucleoside triphosphate hydrolases"/>
    <property type="match status" value="5"/>
</dbReference>
<dbReference type="EMBL" id="MPUH01000299">
    <property type="protein sequence ID" value="OMJ83574.1"/>
    <property type="molecule type" value="Genomic_DNA"/>
</dbReference>
<dbReference type="Proteomes" id="UP000187209">
    <property type="component" value="Unassembled WGS sequence"/>
</dbReference>
<dbReference type="GO" id="GO:0030286">
    <property type="term" value="C:dynein complex"/>
    <property type="evidence" value="ECO:0007669"/>
    <property type="project" value="UniProtKB-KW"/>
</dbReference>
<dbReference type="Pfam" id="PF03028">
    <property type="entry name" value="Dynein_heavy"/>
    <property type="match status" value="1"/>
</dbReference>
<dbReference type="GO" id="GO:0045505">
    <property type="term" value="F:dynein intermediate chain binding"/>
    <property type="evidence" value="ECO:0007669"/>
    <property type="project" value="InterPro"/>
</dbReference>
<dbReference type="Gene3D" id="1.20.1270.280">
    <property type="match status" value="1"/>
</dbReference>
<evidence type="ECO:0000256" key="5">
    <source>
        <dbReference type="ARBA" id="ARBA00022701"/>
    </source>
</evidence>
<feature type="domain" description="AAA+ ATPase" evidence="16">
    <location>
        <begin position="2640"/>
        <end position="2757"/>
    </location>
</feature>
<dbReference type="InterPro" id="IPR027417">
    <property type="entry name" value="P-loop_NTPase"/>
</dbReference>
<dbReference type="Gene3D" id="1.10.8.710">
    <property type="match status" value="1"/>
</dbReference>
<dbReference type="InterPro" id="IPR026983">
    <property type="entry name" value="DHC"/>
</dbReference>
<dbReference type="GO" id="GO:0005929">
    <property type="term" value="C:cilium"/>
    <property type="evidence" value="ECO:0007669"/>
    <property type="project" value="UniProtKB-SubCell"/>
</dbReference>
<dbReference type="InterPro" id="IPR035706">
    <property type="entry name" value="AAA_9"/>
</dbReference>
<dbReference type="InterPro" id="IPR043157">
    <property type="entry name" value="Dynein_AAA1S"/>
</dbReference>
<dbReference type="Pfam" id="PF18198">
    <property type="entry name" value="AAA_lid_11"/>
    <property type="match status" value="1"/>
</dbReference>
<dbReference type="GO" id="GO:0051959">
    <property type="term" value="F:dynein light intermediate chain binding"/>
    <property type="evidence" value="ECO:0007669"/>
    <property type="project" value="InterPro"/>
</dbReference>
<feature type="region of interest" description="Disordered" evidence="15">
    <location>
        <begin position="18"/>
        <end position="56"/>
    </location>
</feature>
<evidence type="ECO:0000256" key="15">
    <source>
        <dbReference type="SAM" id="MobiDB-lite"/>
    </source>
</evidence>
<evidence type="ECO:0000256" key="10">
    <source>
        <dbReference type="ARBA" id="ARBA00023069"/>
    </source>
</evidence>
<dbReference type="Gene3D" id="1.10.287.2620">
    <property type="match status" value="1"/>
</dbReference>
<evidence type="ECO:0000313" key="17">
    <source>
        <dbReference type="EMBL" id="OMJ83574.1"/>
    </source>
</evidence>
<dbReference type="Gene3D" id="1.20.140.100">
    <property type="entry name" value="Dynein heavy chain, N-terminal domain 2"/>
    <property type="match status" value="1"/>
</dbReference>
<feature type="coiled-coil region" evidence="14">
    <location>
        <begin position="739"/>
        <end position="776"/>
    </location>
</feature>
<comment type="similarity">
    <text evidence="3">Belongs to the dynein heavy chain family.</text>
</comment>
<keyword evidence="12" id="KW-0206">Cytoskeleton</keyword>
<keyword evidence="13" id="KW-0966">Cell projection</keyword>
<dbReference type="FunFam" id="1.20.920.30:FF:000002">
    <property type="entry name" value="Dynein axonemal heavy chain 3"/>
    <property type="match status" value="1"/>
</dbReference>
<keyword evidence="9 14" id="KW-0175">Coiled coil</keyword>
<evidence type="ECO:0000256" key="2">
    <source>
        <dbReference type="ARBA" id="ARBA00004245"/>
    </source>
</evidence>
<keyword evidence="7" id="KW-0067">ATP-binding</keyword>
<evidence type="ECO:0000256" key="11">
    <source>
        <dbReference type="ARBA" id="ARBA00023175"/>
    </source>
</evidence>
<name>A0A1R2C3G5_9CILI</name>
<dbReference type="Gene3D" id="3.10.490.20">
    <property type="match status" value="1"/>
</dbReference>
<feature type="domain" description="AAA+ ATPase" evidence="16">
    <location>
        <begin position="2267"/>
        <end position="2415"/>
    </location>
</feature>
<dbReference type="PANTHER" id="PTHR45703">
    <property type="entry name" value="DYNEIN HEAVY CHAIN"/>
    <property type="match status" value="1"/>
</dbReference>
<dbReference type="GO" id="GO:0007018">
    <property type="term" value="P:microtubule-based movement"/>
    <property type="evidence" value="ECO:0007669"/>
    <property type="project" value="InterPro"/>
</dbReference>
<dbReference type="FunFam" id="1.20.140.100:FF:000001">
    <property type="entry name" value="dynein heavy chain 17, axonemal"/>
    <property type="match status" value="1"/>
</dbReference>
<dbReference type="FunFam" id="3.10.490.20:FF:000009">
    <property type="entry name" value="Dynein heavy chain 4"/>
    <property type="match status" value="1"/>
</dbReference>
<keyword evidence="6" id="KW-0547">Nucleotide-binding</keyword>
<dbReference type="Pfam" id="PF12777">
    <property type="entry name" value="MT"/>
    <property type="match status" value="1"/>
</dbReference>
<keyword evidence="5" id="KW-0493">Microtubule</keyword>
<keyword evidence="8" id="KW-0243">Dynein</keyword>
<dbReference type="Pfam" id="PF12780">
    <property type="entry name" value="AAA_8"/>
    <property type="match status" value="1"/>
</dbReference>
<dbReference type="Gene3D" id="3.40.50.300">
    <property type="entry name" value="P-loop containing nucleotide triphosphate hydrolases"/>
    <property type="match status" value="5"/>
</dbReference>
<evidence type="ECO:0000256" key="4">
    <source>
        <dbReference type="ARBA" id="ARBA00022490"/>
    </source>
</evidence>
<dbReference type="Gene3D" id="1.20.920.20">
    <property type="match status" value="1"/>
</dbReference>
<organism evidence="17 18">
    <name type="scientific">Stentor coeruleus</name>
    <dbReference type="NCBI Taxonomy" id="5963"/>
    <lineage>
        <taxon>Eukaryota</taxon>
        <taxon>Sar</taxon>
        <taxon>Alveolata</taxon>
        <taxon>Ciliophora</taxon>
        <taxon>Postciliodesmatophora</taxon>
        <taxon>Heterotrichea</taxon>
        <taxon>Heterotrichida</taxon>
        <taxon>Stentoridae</taxon>
        <taxon>Stentor</taxon>
    </lineage>
</organism>
<evidence type="ECO:0000256" key="13">
    <source>
        <dbReference type="ARBA" id="ARBA00023273"/>
    </source>
</evidence>
<keyword evidence="10" id="KW-0969">Cilium</keyword>
<gene>
    <name evidence="17" type="ORF">SteCoe_15483</name>
</gene>
<dbReference type="InterPro" id="IPR042219">
    <property type="entry name" value="AAA_lid_11_sf"/>
</dbReference>
<dbReference type="Gene3D" id="3.20.180.20">
    <property type="entry name" value="Dynein heavy chain, N-terminal domain 2"/>
    <property type="match status" value="1"/>
</dbReference>
<dbReference type="Pfam" id="PF12774">
    <property type="entry name" value="AAA_6"/>
    <property type="match status" value="2"/>
</dbReference>
<dbReference type="PANTHER" id="PTHR45703:SF36">
    <property type="entry name" value="DYNEIN HEAVY CHAIN, CYTOPLASMIC"/>
    <property type="match status" value="1"/>
</dbReference>
<comment type="subcellular location">
    <subcellularLocation>
        <location evidence="1">Cell projection</location>
        <location evidence="1">Cilium</location>
    </subcellularLocation>
    <subcellularLocation>
        <location evidence="2">Cytoplasm</location>
        <location evidence="2">Cytoskeleton</location>
    </subcellularLocation>
</comment>
<dbReference type="GO" id="GO:0005524">
    <property type="term" value="F:ATP binding"/>
    <property type="evidence" value="ECO:0007669"/>
    <property type="project" value="UniProtKB-KW"/>
</dbReference>
<dbReference type="FunFam" id="3.40.50.300:FF:000063">
    <property type="entry name" value="dynein heavy chain 6, axonemal"/>
    <property type="match status" value="1"/>
</dbReference>
<dbReference type="FunFam" id="1.10.8.1220:FF:000001">
    <property type="entry name" value="Dynein axonemal heavy chain 5"/>
    <property type="match status" value="1"/>
</dbReference>
<dbReference type="GO" id="GO:0008569">
    <property type="term" value="F:minus-end-directed microtubule motor activity"/>
    <property type="evidence" value="ECO:0007669"/>
    <property type="project" value="InterPro"/>
</dbReference>
<evidence type="ECO:0000313" key="18">
    <source>
        <dbReference type="Proteomes" id="UP000187209"/>
    </source>
</evidence>
<dbReference type="Gene3D" id="6.10.140.1060">
    <property type="match status" value="1"/>
</dbReference>
<evidence type="ECO:0000256" key="7">
    <source>
        <dbReference type="ARBA" id="ARBA00022840"/>
    </source>
</evidence>
<dbReference type="Pfam" id="PF17852">
    <property type="entry name" value="Dynein_AAA_lid"/>
    <property type="match status" value="1"/>
</dbReference>
<evidence type="ECO:0000259" key="16">
    <source>
        <dbReference type="SMART" id="SM00382"/>
    </source>
</evidence>
<dbReference type="InterPro" id="IPR043160">
    <property type="entry name" value="Dynein_C_barrel"/>
</dbReference>
<reference evidence="17 18" key="1">
    <citation type="submission" date="2016-11" db="EMBL/GenBank/DDBJ databases">
        <title>The macronuclear genome of Stentor coeruleus: a giant cell with tiny introns.</title>
        <authorList>
            <person name="Slabodnick M."/>
            <person name="Ruby J.G."/>
            <person name="Reiff S.B."/>
            <person name="Swart E.C."/>
            <person name="Gosai S."/>
            <person name="Prabakaran S."/>
            <person name="Witkowska E."/>
            <person name="Larue G.E."/>
            <person name="Fisher S."/>
            <person name="Freeman R.M."/>
            <person name="Gunawardena J."/>
            <person name="Chu W."/>
            <person name="Stover N.A."/>
            <person name="Gregory B.D."/>
            <person name="Nowacki M."/>
            <person name="Derisi J."/>
            <person name="Roy S.W."/>
            <person name="Marshall W.F."/>
            <person name="Sood P."/>
        </authorList>
    </citation>
    <scope>NUCLEOTIDE SEQUENCE [LARGE SCALE GENOMIC DNA]</scope>
    <source>
        <strain evidence="17">WM001</strain>
    </source>
</reference>
<dbReference type="OrthoDB" id="10389795at2759"/>
<dbReference type="GO" id="GO:0005874">
    <property type="term" value="C:microtubule"/>
    <property type="evidence" value="ECO:0007669"/>
    <property type="project" value="UniProtKB-KW"/>
</dbReference>
<dbReference type="InterPro" id="IPR042222">
    <property type="entry name" value="Dynein_2_N"/>
</dbReference>
<evidence type="ECO:0000256" key="9">
    <source>
        <dbReference type="ARBA" id="ARBA00023054"/>
    </source>
</evidence>
<dbReference type="Pfam" id="PF12775">
    <property type="entry name" value="AAA_7"/>
    <property type="match status" value="1"/>
</dbReference>
<dbReference type="Gene3D" id="1.10.8.720">
    <property type="entry name" value="Region D6 of dynein motor"/>
    <property type="match status" value="1"/>
</dbReference>
<dbReference type="FunFam" id="3.40.50.300:FF:000320">
    <property type="entry name" value="Dynein, axonemal, heavy chain 5"/>
    <property type="match status" value="1"/>
</dbReference>
<dbReference type="SMART" id="SM00382">
    <property type="entry name" value="AAA"/>
    <property type="match status" value="4"/>
</dbReference>
<proteinExistence type="inferred from homology"/>
<dbReference type="Pfam" id="PF18199">
    <property type="entry name" value="Dynein_C"/>
    <property type="match status" value="1"/>
</dbReference>
<evidence type="ECO:0000256" key="1">
    <source>
        <dbReference type="ARBA" id="ARBA00004138"/>
    </source>
</evidence>
<feature type="coiled-coil region" evidence="14">
    <location>
        <begin position="806"/>
        <end position="876"/>
    </location>
</feature>
<evidence type="ECO:0000256" key="12">
    <source>
        <dbReference type="ARBA" id="ARBA00023212"/>
    </source>
</evidence>
<dbReference type="Gene3D" id="1.10.8.1220">
    <property type="match status" value="1"/>
</dbReference>